<dbReference type="InterPro" id="IPR033985">
    <property type="entry name" value="SusD-like_N"/>
</dbReference>
<dbReference type="AlphaFoldDB" id="A0A7X5YB00"/>
<evidence type="ECO:0000313" key="9">
    <source>
        <dbReference type="EMBL" id="WOF13823.1"/>
    </source>
</evidence>
<dbReference type="PROSITE" id="PS51257">
    <property type="entry name" value="PROKAR_LIPOPROTEIN"/>
    <property type="match status" value="1"/>
</dbReference>
<keyword evidence="3" id="KW-0732">Signal</keyword>
<gene>
    <name evidence="9" type="ORF">F1644_16825</name>
    <name evidence="8" type="ORF">GGR15_000698</name>
</gene>
<sequence>MKYSTLLLVLFMLGFAGCSDFLEESSLDEIRPSSIDDLMQIMVGEVYPLSNTVRSFQDFLTDDVECFGAQGQELMESPIENLYFLFSWDNEMFNERAGAHERVNAWKVYYNKIMGANTVLEYLDEVIGEQASKDNLRGQALTMRGWYYFLLVNLFGLPYNYGDPTENMGVPLKLKMEITGSYYRRNSVAEVYEQIEKDLLDGINLLENNPIVMSEYKINALAAKSILSRVYLYMENWDGVLRYTNEVLAEKSELTALASADEAAFVWQGSNAFGVYNMTTSNEVIWLYSNMGETSTFYTAGSFNYRAPFGVSDDLMDLYEFENDTEKKNFKDLRPFLYFSTSAYFLQGLPVYYQLYGCKCGKQSLTIGTKGIRTAELYLNRAEAYTRKFIALGDDNDRKLALADLNNLRRHRYDTRNVAYEPKDYRNGSDLLEFCKEERRRELCFEDHRWFDLRRYGMPSFTHTYFINTDNKEVITLTEEDPRYVLPIPKLALDRNPLLIQNKR</sequence>
<proteinExistence type="inferred from homology"/>
<evidence type="ECO:0000256" key="5">
    <source>
        <dbReference type="ARBA" id="ARBA00023237"/>
    </source>
</evidence>
<dbReference type="Gene3D" id="1.25.40.390">
    <property type="match status" value="1"/>
</dbReference>
<evidence type="ECO:0000256" key="1">
    <source>
        <dbReference type="ARBA" id="ARBA00004442"/>
    </source>
</evidence>
<dbReference type="Proteomes" id="UP001302374">
    <property type="component" value="Chromosome"/>
</dbReference>
<keyword evidence="11" id="KW-1185">Reference proteome</keyword>
<dbReference type="EMBL" id="CP043839">
    <property type="protein sequence ID" value="WOF13823.1"/>
    <property type="molecule type" value="Genomic_DNA"/>
</dbReference>
<keyword evidence="5" id="KW-0998">Cell outer membrane</keyword>
<evidence type="ECO:0000313" key="11">
    <source>
        <dbReference type="Proteomes" id="UP001302374"/>
    </source>
</evidence>
<evidence type="ECO:0000256" key="4">
    <source>
        <dbReference type="ARBA" id="ARBA00023136"/>
    </source>
</evidence>
<dbReference type="Proteomes" id="UP000576368">
    <property type="component" value="Unassembled WGS sequence"/>
</dbReference>
<dbReference type="Pfam" id="PF07980">
    <property type="entry name" value="SusD_RagB"/>
    <property type="match status" value="1"/>
</dbReference>
<dbReference type="GO" id="GO:0009279">
    <property type="term" value="C:cell outer membrane"/>
    <property type="evidence" value="ECO:0007669"/>
    <property type="project" value="UniProtKB-SubCell"/>
</dbReference>
<feature type="domain" description="RagB/SusD" evidence="6">
    <location>
        <begin position="339"/>
        <end position="502"/>
    </location>
</feature>
<keyword evidence="4" id="KW-0472">Membrane</keyword>
<reference evidence="8 10" key="2">
    <citation type="submission" date="2020-03" db="EMBL/GenBank/DDBJ databases">
        <title>Genomic Encyclopedia of Type Strains, Phase IV (KMG-IV): sequencing the most valuable type-strain genomes for metagenomic binning, comparative biology and taxonomic classification.</title>
        <authorList>
            <person name="Goeker M."/>
        </authorList>
    </citation>
    <scope>NUCLEOTIDE SEQUENCE [LARGE SCALE GENOMIC DNA]</scope>
    <source>
        <strain evidence="8 10">DSM 105722</strain>
    </source>
</reference>
<dbReference type="GeneID" id="86892994"/>
<dbReference type="SUPFAM" id="SSF48452">
    <property type="entry name" value="TPR-like"/>
    <property type="match status" value="1"/>
</dbReference>
<accession>A0A7X5YB00</accession>
<evidence type="ECO:0000259" key="6">
    <source>
        <dbReference type="Pfam" id="PF07980"/>
    </source>
</evidence>
<feature type="domain" description="SusD-like N-terminal" evidence="7">
    <location>
        <begin position="80"/>
        <end position="232"/>
    </location>
</feature>
<evidence type="ECO:0000313" key="10">
    <source>
        <dbReference type="Proteomes" id="UP000576368"/>
    </source>
</evidence>
<protein>
    <submittedName>
        <fullName evidence="9">RagB/SusD family nutrient uptake outer membrane protein</fullName>
    </submittedName>
</protein>
<dbReference type="RefSeq" id="WP_168044140.1">
    <property type="nucleotide sequence ID" value="NZ_BMPA01000002.1"/>
</dbReference>
<evidence type="ECO:0000259" key="7">
    <source>
        <dbReference type="Pfam" id="PF14322"/>
    </source>
</evidence>
<dbReference type="Pfam" id="PF14322">
    <property type="entry name" value="SusD-like_3"/>
    <property type="match status" value="1"/>
</dbReference>
<dbReference type="InterPro" id="IPR011990">
    <property type="entry name" value="TPR-like_helical_dom_sf"/>
</dbReference>
<comment type="subcellular location">
    <subcellularLocation>
        <location evidence="1">Cell outer membrane</location>
    </subcellularLocation>
</comment>
<evidence type="ECO:0000256" key="3">
    <source>
        <dbReference type="ARBA" id="ARBA00022729"/>
    </source>
</evidence>
<evidence type="ECO:0000256" key="2">
    <source>
        <dbReference type="ARBA" id="ARBA00006275"/>
    </source>
</evidence>
<reference evidence="9 11" key="1">
    <citation type="submission" date="2019-09" db="EMBL/GenBank/DDBJ databases">
        <title>Butyricimonas paravirosa DSM 105722 (=214-4 = JCM 18677 = CCUG 65563).</title>
        <authorList>
            <person name="Le Roy T."/>
            <person name="Cani P.D."/>
        </authorList>
    </citation>
    <scope>NUCLEOTIDE SEQUENCE [LARGE SCALE GENOMIC DNA]</scope>
    <source>
        <strain evidence="9 11">DSM 105722</strain>
    </source>
</reference>
<name>A0A7X5YB00_9BACT</name>
<comment type="similarity">
    <text evidence="2">Belongs to the SusD family.</text>
</comment>
<evidence type="ECO:0000313" key="8">
    <source>
        <dbReference type="EMBL" id="NJC17093.1"/>
    </source>
</evidence>
<organism evidence="8 10">
    <name type="scientific">Butyricimonas paravirosa</name>
    <dbReference type="NCBI Taxonomy" id="1472417"/>
    <lineage>
        <taxon>Bacteria</taxon>
        <taxon>Pseudomonadati</taxon>
        <taxon>Bacteroidota</taxon>
        <taxon>Bacteroidia</taxon>
        <taxon>Bacteroidales</taxon>
        <taxon>Odoribacteraceae</taxon>
        <taxon>Butyricimonas</taxon>
    </lineage>
</organism>
<dbReference type="InterPro" id="IPR012944">
    <property type="entry name" value="SusD_RagB_dom"/>
</dbReference>
<dbReference type="EMBL" id="JAATLI010000002">
    <property type="protein sequence ID" value="NJC17093.1"/>
    <property type="molecule type" value="Genomic_DNA"/>
</dbReference>